<evidence type="ECO:0000313" key="3">
    <source>
        <dbReference type="EMBL" id="RWR28713.1"/>
    </source>
</evidence>
<dbReference type="InterPro" id="IPR041110">
    <property type="entry name" value="PBECR2"/>
</dbReference>
<evidence type="ECO:0000259" key="2">
    <source>
        <dbReference type="Pfam" id="PF18810"/>
    </source>
</evidence>
<dbReference type="Pfam" id="PF04233">
    <property type="entry name" value="Phage_Mu_F"/>
    <property type="match status" value="1"/>
</dbReference>
<sequence>MTDQAVASAERHFERRLAQLRDLITSVGDFASVSRGIVELAAKWTPDALAALISQAAELSALEGREAVFQDGTSAPAFADITLTRQDFAEQIEFLRQKRGKPTRAWTDAMQGDHDRAFVVAGATDMAMLEEFHEAVIEGAKTYDIKGFAAEFDRIVDKYGWSYNGGREWRIRTIFETNVRTSYMAGRLRQMRDPDMVRIRPYWQYVHADTRVPLNPRPQHVGFDGLVLMWNDPWWDVYFPPNGWLCSCGVRTLSRGDLRRLGKDGPDKAPEIIRRPYTHKATGETVQLPEGVDYGWDYMPGDKWERGLVPSALIEEGGGLIDAGRHAVVIDTPSPLPDLLAAAKPFQAAPLAQGLADEDYIRAFLEPFGADIGRAVLWEDAAGAKVPISDQFFRDRSGLWKVAKRGREIYTPLMAEALLDPDEIWIGVAAKPDPVRPELQELLFDRRYIRVDPTVGINVVMQIGRKWWEPITSYQPTKKNGAPDLKLLDLRRGGKLLWKRR</sequence>
<feature type="domain" description="Phage head morphogenesis" evidence="1">
    <location>
        <begin position="170"/>
        <end position="250"/>
    </location>
</feature>
<accession>A0A443K7S4</accession>
<feature type="domain" description="Phage-Barnase-EndoU-ColicinE5/D-RelE like nuclease 2" evidence="2">
    <location>
        <begin position="363"/>
        <end position="499"/>
    </location>
</feature>
<name>A0A443K7S4_9RHOB</name>
<evidence type="ECO:0000259" key="1">
    <source>
        <dbReference type="Pfam" id="PF04233"/>
    </source>
</evidence>
<dbReference type="Pfam" id="PF18810">
    <property type="entry name" value="PBECR2"/>
    <property type="match status" value="1"/>
</dbReference>
<dbReference type="Proteomes" id="UP000284451">
    <property type="component" value="Unassembled WGS sequence"/>
</dbReference>
<protein>
    <submittedName>
        <fullName evidence="3">Head morphogenesis protein</fullName>
    </submittedName>
</protein>
<dbReference type="InterPro" id="IPR006528">
    <property type="entry name" value="Phage_head_morphogenesis_dom"/>
</dbReference>
<dbReference type="EMBL" id="SAUY01000023">
    <property type="protein sequence ID" value="RWR28713.1"/>
    <property type="molecule type" value="Genomic_DNA"/>
</dbReference>
<gene>
    <name evidence="3" type="ORF">D2T29_15900</name>
</gene>
<dbReference type="AlphaFoldDB" id="A0A443K7S4"/>
<proteinExistence type="predicted"/>
<reference evidence="3 4" key="1">
    <citation type="submission" date="2019-01" db="EMBL/GenBank/DDBJ databases">
        <title>Sinorhodobacter populi sp. nov. isolated from the symptomatic bark tissue of Populus euramericana canker.</title>
        <authorList>
            <person name="Xu G."/>
        </authorList>
    </citation>
    <scope>NUCLEOTIDE SEQUENCE [LARGE SCALE GENOMIC DNA]</scope>
    <source>
        <strain evidence="3 4">07D10-4-3</strain>
    </source>
</reference>
<comment type="caution">
    <text evidence="3">The sequence shown here is derived from an EMBL/GenBank/DDBJ whole genome shotgun (WGS) entry which is preliminary data.</text>
</comment>
<evidence type="ECO:0000313" key="4">
    <source>
        <dbReference type="Proteomes" id="UP000284451"/>
    </source>
</evidence>
<organism evidence="3 4">
    <name type="scientific">Paenirhodobacter populi</name>
    <dbReference type="NCBI Taxonomy" id="2306993"/>
    <lineage>
        <taxon>Bacteria</taxon>
        <taxon>Pseudomonadati</taxon>
        <taxon>Pseudomonadota</taxon>
        <taxon>Alphaproteobacteria</taxon>
        <taxon>Rhodobacterales</taxon>
        <taxon>Rhodobacter group</taxon>
        <taxon>Paenirhodobacter</taxon>
    </lineage>
</organism>
<reference evidence="3 4" key="2">
    <citation type="submission" date="2019-01" db="EMBL/GenBank/DDBJ databases">
        <authorList>
            <person name="Li Y."/>
        </authorList>
    </citation>
    <scope>NUCLEOTIDE SEQUENCE [LARGE SCALE GENOMIC DNA]</scope>
    <source>
        <strain evidence="3 4">07D10-4-3</strain>
    </source>
</reference>